<dbReference type="EMBL" id="JAGKQM010000016">
    <property type="protein sequence ID" value="KAH0876334.1"/>
    <property type="molecule type" value="Genomic_DNA"/>
</dbReference>
<dbReference type="PANTHER" id="PTHR11140:SF0">
    <property type="entry name" value="PRE-MRNA-PROCESSING-SPLICING FACTOR 8"/>
    <property type="match status" value="1"/>
</dbReference>
<gene>
    <name evidence="2" type="ORF">HID58_073696</name>
</gene>
<proteinExistence type="predicted"/>
<dbReference type="Pfam" id="PF08084">
    <property type="entry name" value="PROCT"/>
    <property type="match status" value="1"/>
</dbReference>
<dbReference type="InterPro" id="IPR012984">
    <property type="entry name" value="PROCT"/>
</dbReference>
<evidence type="ECO:0000259" key="1">
    <source>
        <dbReference type="Pfam" id="PF08084"/>
    </source>
</evidence>
<protein>
    <recommendedName>
        <fullName evidence="1">PROCT domain-containing protein</fullName>
    </recommendedName>
</protein>
<feature type="non-terminal residue" evidence="2">
    <location>
        <position position="1"/>
    </location>
</feature>
<dbReference type="Proteomes" id="UP000824890">
    <property type="component" value="Unassembled WGS sequence"/>
</dbReference>
<comment type="caution">
    <text evidence="2">The sequence shown here is derived from an EMBL/GenBank/DDBJ whole genome shotgun (WGS) entry which is preliminary data.</text>
</comment>
<accession>A0ABQ7Z7Y7</accession>
<organism evidence="2 3">
    <name type="scientific">Brassica napus</name>
    <name type="common">Rape</name>
    <dbReference type="NCBI Taxonomy" id="3708"/>
    <lineage>
        <taxon>Eukaryota</taxon>
        <taxon>Viridiplantae</taxon>
        <taxon>Streptophyta</taxon>
        <taxon>Embryophyta</taxon>
        <taxon>Tracheophyta</taxon>
        <taxon>Spermatophyta</taxon>
        <taxon>Magnoliopsida</taxon>
        <taxon>eudicotyledons</taxon>
        <taxon>Gunneridae</taxon>
        <taxon>Pentapetalae</taxon>
        <taxon>rosids</taxon>
        <taxon>malvids</taxon>
        <taxon>Brassicales</taxon>
        <taxon>Brassicaceae</taxon>
        <taxon>Brassiceae</taxon>
        <taxon>Brassica</taxon>
    </lineage>
</organism>
<dbReference type="Gene3D" id="3.40.140.10">
    <property type="entry name" value="Cytidine Deaminase, domain 2"/>
    <property type="match status" value="1"/>
</dbReference>
<evidence type="ECO:0000313" key="3">
    <source>
        <dbReference type="Proteomes" id="UP000824890"/>
    </source>
</evidence>
<dbReference type="InterPro" id="IPR027652">
    <property type="entry name" value="PRP8"/>
</dbReference>
<feature type="domain" description="PROCT" evidence="1">
    <location>
        <begin position="5"/>
        <end position="87"/>
    </location>
</feature>
<dbReference type="PANTHER" id="PTHR11140">
    <property type="entry name" value="PRE-MRNA SPLICING FACTOR PRP8"/>
    <property type="match status" value="1"/>
</dbReference>
<keyword evidence="3" id="KW-1185">Reference proteome</keyword>
<name>A0ABQ7Z7Y7_BRANA</name>
<evidence type="ECO:0000313" key="2">
    <source>
        <dbReference type="EMBL" id="KAH0876334.1"/>
    </source>
</evidence>
<sequence length="87" mass="10409">KSDVQTGYEWGHLSKDTCRNPHGYFPTHYEKARMLLSDRFLGFYMVLEKGSWNYMFYGGEALGDMKYSVKCGYLKEYYDEEHRPTHF</sequence>
<reference evidence="2 3" key="1">
    <citation type="submission" date="2021-05" db="EMBL/GenBank/DDBJ databases">
        <title>Genome Assembly of Synthetic Allotetraploid Brassica napus Reveals Homoeologous Exchanges between Subgenomes.</title>
        <authorList>
            <person name="Davis J.T."/>
        </authorList>
    </citation>
    <scope>NUCLEOTIDE SEQUENCE [LARGE SCALE GENOMIC DNA]</scope>
    <source>
        <strain evidence="3">cv. Da-Ae</strain>
        <tissue evidence="2">Seedling</tissue>
    </source>
</reference>